<reference evidence="2 3" key="1">
    <citation type="submission" date="2019-12" db="EMBL/GenBank/DDBJ databases">
        <title>A genome sequence resource for the geographically widespread anthracnose pathogen Colletotrichum asianum.</title>
        <authorList>
            <person name="Meng Y."/>
        </authorList>
    </citation>
    <scope>NUCLEOTIDE SEQUENCE [LARGE SCALE GENOMIC DNA]</scope>
    <source>
        <strain evidence="2 3">ICMP 18580</strain>
    </source>
</reference>
<feature type="compositionally biased region" description="Basic and acidic residues" evidence="1">
    <location>
        <begin position="406"/>
        <end position="417"/>
    </location>
</feature>
<sequence>MPPQALRWEFGLSRSQVMKRVSRISPQWITSSDQGNCILGVKLEELLSSQSLFHKPSPQQRDYVLVVPKHGGSLKLNFGSFDGSRLPDRNYMLCRDDHALRLVIRWETIEDDTPTQTQVCLVFKIPADFDHVLKDFGDLNLPPRALQQAPRTSQPVFRRPEPFAGRLAASQPRPFHRGMSEAPSDARPRSAVDHRYSRQSSVAPVSSGSYISSSRPAVGHSHIAGHTLPPSRAHPPSRLAQRPSSTLSRINESRATSVAPAASQASSGYFSQPPHRQASIKSQSSSQPGHALSQELSSGSGGLTSVEEFLSSQPRPMTTDPLEGLPPPRKLPFRRSASVKPSQSQVADQSLDSNADIGSRSRTSITDRSKPPVLPASGKDTPAEKKQTKITLRTTKRNLEDEVEDAASKKQKSDVPSRRISTTPIPLPRMPTPASQGFQRKTLKPVSINGDEFPTDDIVETLGNDLENAHVRESPSAFPGNEEISMPYANPLVQDSIPAETQQPPRVDDTALFVAKSTLLWKTNLFGDDGYDKWCKDPRPETLQQVIAEMLQRNRQSCHEAVARYGPGAMDIPLAKLAAAMCGGNEFCPMPDSIYDGRI</sequence>
<accession>A0A8H3W712</accession>
<evidence type="ECO:0000313" key="3">
    <source>
        <dbReference type="Proteomes" id="UP000434172"/>
    </source>
</evidence>
<proteinExistence type="predicted"/>
<dbReference type="Proteomes" id="UP000434172">
    <property type="component" value="Unassembled WGS sequence"/>
</dbReference>
<feature type="compositionally biased region" description="Polar residues" evidence="1">
    <location>
        <begin position="279"/>
        <end position="288"/>
    </location>
</feature>
<feature type="region of interest" description="Disordered" evidence="1">
    <location>
        <begin position="165"/>
        <end position="438"/>
    </location>
</feature>
<feature type="compositionally biased region" description="Polar residues" evidence="1">
    <location>
        <begin position="198"/>
        <end position="215"/>
    </location>
</feature>
<dbReference type="OrthoDB" id="4832809at2759"/>
<comment type="caution">
    <text evidence="2">The sequence shown here is derived from an EMBL/GenBank/DDBJ whole genome shotgun (WGS) entry which is preliminary data.</text>
</comment>
<feature type="compositionally biased region" description="Polar residues" evidence="1">
    <location>
        <begin position="339"/>
        <end position="353"/>
    </location>
</feature>
<feature type="compositionally biased region" description="Polar residues" evidence="1">
    <location>
        <begin position="242"/>
        <end position="256"/>
    </location>
</feature>
<gene>
    <name evidence="2" type="ORF">GQ607_011055</name>
</gene>
<organism evidence="2 3">
    <name type="scientific">Colletotrichum asianum</name>
    <dbReference type="NCBI Taxonomy" id="702518"/>
    <lineage>
        <taxon>Eukaryota</taxon>
        <taxon>Fungi</taxon>
        <taxon>Dikarya</taxon>
        <taxon>Ascomycota</taxon>
        <taxon>Pezizomycotina</taxon>
        <taxon>Sordariomycetes</taxon>
        <taxon>Hypocreomycetidae</taxon>
        <taxon>Glomerellales</taxon>
        <taxon>Glomerellaceae</taxon>
        <taxon>Colletotrichum</taxon>
        <taxon>Colletotrichum gloeosporioides species complex</taxon>
    </lineage>
</organism>
<feature type="compositionally biased region" description="Basic and acidic residues" evidence="1">
    <location>
        <begin position="184"/>
        <end position="196"/>
    </location>
</feature>
<name>A0A8H3W712_9PEZI</name>
<dbReference type="EMBL" id="WOWK01000068">
    <property type="protein sequence ID" value="KAF0321724.1"/>
    <property type="molecule type" value="Genomic_DNA"/>
</dbReference>
<dbReference type="AlphaFoldDB" id="A0A8H3W712"/>
<evidence type="ECO:0000313" key="2">
    <source>
        <dbReference type="EMBL" id="KAF0321724.1"/>
    </source>
</evidence>
<feature type="compositionally biased region" description="Low complexity" evidence="1">
    <location>
        <begin position="292"/>
        <end position="308"/>
    </location>
</feature>
<evidence type="ECO:0000256" key="1">
    <source>
        <dbReference type="SAM" id="MobiDB-lite"/>
    </source>
</evidence>
<keyword evidence="3" id="KW-1185">Reference proteome</keyword>
<protein>
    <submittedName>
        <fullName evidence="2">Uncharacterized protein</fullName>
    </submittedName>
</protein>